<sequence>MRFSLTSVAALVAALAVAVSAGPLCTTDFEGTPEELEAEQQDAFSNFAGLYLIDRDAQRAFDLYVPGEYVNHSPNATSGRENALSILVPTLSNRSLSISRTTWFSGQGYGVLHYMMGLNGTSNAVMDKFRLQGTCVVEHWDAMQAILGNETNPIAFF</sequence>
<name>A0A4Y7S8Y7_COPMI</name>
<evidence type="ECO:0008006" key="5">
    <source>
        <dbReference type="Google" id="ProtNLM"/>
    </source>
</evidence>
<dbReference type="EMBL" id="QPFP01000297">
    <property type="protein sequence ID" value="TEB17675.1"/>
    <property type="molecule type" value="Genomic_DNA"/>
</dbReference>
<dbReference type="EMBL" id="QPFP01000003">
    <property type="protein sequence ID" value="TEB37715.1"/>
    <property type="molecule type" value="Genomic_DNA"/>
</dbReference>
<keyword evidence="1" id="KW-0732">Signal</keyword>
<protein>
    <recommendedName>
        <fullName evidence="5">SnoaL-like domain-containing protein</fullName>
    </recommendedName>
</protein>
<feature type="signal peptide" evidence="1">
    <location>
        <begin position="1"/>
        <end position="21"/>
    </location>
</feature>
<dbReference type="Proteomes" id="UP000298030">
    <property type="component" value="Unassembled WGS sequence"/>
</dbReference>
<gene>
    <name evidence="3" type="ORF">FA13DRAFT_1725375</name>
    <name evidence="2" type="ORF">FA13DRAFT_1746644</name>
</gene>
<accession>A0A4Y7S8Y7</accession>
<evidence type="ECO:0000313" key="3">
    <source>
        <dbReference type="EMBL" id="TEB37715.1"/>
    </source>
</evidence>
<dbReference type="Gene3D" id="3.10.450.50">
    <property type="match status" value="1"/>
</dbReference>
<proteinExistence type="predicted"/>
<evidence type="ECO:0000313" key="2">
    <source>
        <dbReference type="EMBL" id="TEB17675.1"/>
    </source>
</evidence>
<keyword evidence="4" id="KW-1185">Reference proteome</keyword>
<dbReference type="InterPro" id="IPR032710">
    <property type="entry name" value="NTF2-like_dom_sf"/>
</dbReference>
<evidence type="ECO:0000256" key="1">
    <source>
        <dbReference type="SAM" id="SignalP"/>
    </source>
</evidence>
<feature type="chain" id="PRO_5039810157" description="SnoaL-like domain-containing protein" evidence="1">
    <location>
        <begin position="22"/>
        <end position="157"/>
    </location>
</feature>
<reference evidence="2 4" key="1">
    <citation type="journal article" date="2019" name="Nat. Ecol. Evol.">
        <title>Megaphylogeny resolves global patterns of mushroom evolution.</title>
        <authorList>
            <person name="Varga T."/>
            <person name="Krizsan K."/>
            <person name="Foldi C."/>
            <person name="Dima B."/>
            <person name="Sanchez-Garcia M."/>
            <person name="Sanchez-Ramirez S."/>
            <person name="Szollosi G.J."/>
            <person name="Szarkandi J.G."/>
            <person name="Papp V."/>
            <person name="Albert L."/>
            <person name="Andreopoulos W."/>
            <person name="Angelini C."/>
            <person name="Antonin V."/>
            <person name="Barry K.W."/>
            <person name="Bougher N.L."/>
            <person name="Buchanan P."/>
            <person name="Buyck B."/>
            <person name="Bense V."/>
            <person name="Catcheside P."/>
            <person name="Chovatia M."/>
            <person name="Cooper J."/>
            <person name="Damon W."/>
            <person name="Desjardin D."/>
            <person name="Finy P."/>
            <person name="Geml J."/>
            <person name="Haridas S."/>
            <person name="Hughes K."/>
            <person name="Justo A."/>
            <person name="Karasinski D."/>
            <person name="Kautmanova I."/>
            <person name="Kiss B."/>
            <person name="Kocsube S."/>
            <person name="Kotiranta H."/>
            <person name="LaButti K.M."/>
            <person name="Lechner B.E."/>
            <person name="Liimatainen K."/>
            <person name="Lipzen A."/>
            <person name="Lukacs Z."/>
            <person name="Mihaltcheva S."/>
            <person name="Morgado L.N."/>
            <person name="Niskanen T."/>
            <person name="Noordeloos M.E."/>
            <person name="Ohm R.A."/>
            <person name="Ortiz-Santana B."/>
            <person name="Ovrebo C."/>
            <person name="Racz N."/>
            <person name="Riley R."/>
            <person name="Savchenko A."/>
            <person name="Shiryaev A."/>
            <person name="Soop K."/>
            <person name="Spirin V."/>
            <person name="Szebenyi C."/>
            <person name="Tomsovsky M."/>
            <person name="Tulloss R.E."/>
            <person name="Uehling J."/>
            <person name="Grigoriev I.V."/>
            <person name="Vagvolgyi C."/>
            <person name="Papp T."/>
            <person name="Martin F.M."/>
            <person name="Miettinen O."/>
            <person name="Hibbett D.S."/>
            <person name="Nagy L.G."/>
        </authorList>
    </citation>
    <scope>NUCLEOTIDE SEQUENCE [LARGE SCALE GENOMIC DNA]</scope>
    <source>
        <strain evidence="2 4">FP101781</strain>
    </source>
</reference>
<organism evidence="2 4">
    <name type="scientific">Coprinellus micaceus</name>
    <name type="common">Glistening ink-cap mushroom</name>
    <name type="synonym">Coprinus micaceus</name>
    <dbReference type="NCBI Taxonomy" id="71717"/>
    <lineage>
        <taxon>Eukaryota</taxon>
        <taxon>Fungi</taxon>
        <taxon>Dikarya</taxon>
        <taxon>Basidiomycota</taxon>
        <taxon>Agaricomycotina</taxon>
        <taxon>Agaricomycetes</taxon>
        <taxon>Agaricomycetidae</taxon>
        <taxon>Agaricales</taxon>
        <taxon>Agaricineae</taxon>
        <taxon>Psathyrellaceae</taxon>
        <taxon>Coprinellus</taxon>
    </lineage>
</organism>
<dbReference type="AlphaFoldDB" id="A0A4Y7S8Y7"/>
<dbReference type="SUPFAM" id="SSF54427">
    <property type="entry name" value="NTF2-like"/>
    <property type="match status" value="1"/>
</dbReference>
<evidence type="ECO:0000313" key="4">
    <source>
        <dbReference type="Proteomes" id="UP000298030"/>
    </source>
</evidence>
<dbReference type="OrthoDB" id="2820488at2759"/>
<comment type="caution">
    <text evidence="2">The sequence shown here is derived from an EMBL/GenBank/DDBJ whole genome shotgun (WGS) entry which is preliminary data.</text>
</comment>